<sequence length="140" mass="16433">MIKGQSRSKAILSKYKELYSNKVFKVEDNRLKDSMLPKKKTKDGESPSKVKIDFESELQKKLRDVFGIDIVFHHKEGNKPFGYTAIDYKTQKVYKGSDLLKMNEVFDFTSDTLDKKTFEILKDYNIPNEESKKNITEFFK</sequence>
<gene>
    <name evidence="1" type="ORF">NCTC13533_04300</name>
</gene>
<accession>A0A376EF78</accession>
<dbReference type="RefSeq" id="WP_228426555.1">
    <property type="nucleotide sequence ID" value="NZ_UFVQ01000003.1"/>
</dbReference>
<dbReference type="EMBL" id="UFVQ01000003">
    <property type="protein sequence ID" value="STD07794.1"/>
    <property type="molecule type" value="Genomic_DNA"/>
</dbReference>
<dbReference type="Proteomes" id="UP000255224">
    <property type="component" value="Unassembled WGS sequence"/>
</dbReference>
<evidence type="ECO:0000313" key="2">
    <source>
        <dbReference type="Proteomes" id="UP000255224"/>
    </source>
</evidence>
<organism evidence="1 2">
    <name type="scientific">Chryseobacterium carnipullorum</name>
    <dbReference type="NCBI Taxonomy" id="1124835"/>
    <lineage>
        <taxon>Bacteria</taxon>
        <taxon>Pseudomonadati</taxon>
        <taxon>Bacteroidota</taxon>
        <taxon>Flavobacteriia</taxon>
        <taxon>Flavobacteriales</taxon>
        <taxon>Weeksellaceae</taxon>
        <taxon>Chryseobacterium group</taxon>
        <taxon>Chryseobacterium</taxon>
    </lineage>
</organism>
<proteinExistence type="predicted"/>
<reference evidence="1 2" key="1">
    <citation type="submission" date="2018-06" db="EMBL/GenBank/DDBJ databases">
        <authorList>
            <consortium name="Pathogen Informatics"/>
            <person name="Doyle S."/>
        </authorList>
    </citation>
    <scope>NUCLEOTIDE SEQUENCE [LARGE SCALE GENOMIC DNA]</scope>
    <source>
        <strain evidence="1 2">NCTC13533</strain>
    </source>
</reference>
<evidence type="ECO:0000313" key="1">
    <source>
        <dbReference type="EMBL" id="STD07794.1"/>
    </source>
</evidence>
<dbReference type="AlphaFoldDB" id="A0A376EF78"/>
<protein>
    <submittedName>
        <fullName evidence="1">Uncharacterized protein</fullName>
    </submittedName>
</protein>
<name>A0A376EF78_CHRCU</name>